<protein>
    <recommendedName>
        <fullName evidence="4">phenylalanine 4-monooxygenase</fullName>
        <ecNumber evidence="4">1.14.16.1</ecNumber>
    </recommendedName>
    <alternativeName>
        <fullName evidence="10">Phe-4-monooxygenase</fullName>
    </alternativeName>
</protein>
<evidence type="ECO:0000256" key="3">
    <source>
        <dbReference type="ARBA" id="ARBA00009712"/>
    </source>
</evidence>
<dbReference type="CDD" id="cd03348">
    <property type="entry name" value="pro_PheOH"/>
    <property type="match status" value="1"/>
</dbReference>
<dbReference type="AlphaFoldDB" id="A0A4R4DMT4"/>
<reference evidence="14 15" key="1">
    <citation type="submission" date="2019-03" db="EMBL/GenBank/DDBJ databases">
        <title>Paracraurococcus aquatilis NE82 genome sequence.</title>
        <authorList>
            <person name="Zhao Y."/>
            <person name="Du Z."/>
        </authorList>
    </citation>
    <scope>NUCLEOTIDE SEQUENCE [LARGE SCALE GENOMIC DNA]</scope>
    <source>
        <strain evidence="14 15">NE82</strain>
    </source>
</reference>
<keyword evidence="6 14" id="KW-0560">Oxidoreductase</keyword>
<dbReference type="NCBIfam" id="NF008877">
    <property type="entry name" value="PRK11913.1-2"/>
    <property type="match status" value="1"/>
</dbReference>
<evidence type="ECO:0000256" key="4">
    <source>
        <dbReference type="ARBA" id="ARBA00011995"/>
    </source>
</evidence>
<dbReference type="InterPro" id="IPR019774">
    <property type="entry name" value="Aromatic-AA_hydroxylase_C"/>
</dbReference>
<dbReference type="Pfam" id="PF00351">
    <property type="entry name" value="Biopterin_H"/>
    <property type="match status" value="1"/>
</dbReference>
<name>A0A4R4DMT4_9PROT</name>
<evidence type="ECO:0000256" key="9">
    <source>
        <dbReference type="ARBA" id="ARBA00023232"/>
    </source>
</evidence>
<keyword evidence="8 14" id="KW-0503">Monooxygenase</keyword>
<evidence type="ECO:0000259" key="13">
    <source>
        <dbReference type="PROSITE" id="PS51410"/>
    </source>
</evidence>
<dbReference type="Gene3D" id="1.10.800.10">
    <property type="entry name" value="Aromatic amino acid hydroxylase"/>
    <property type="match status" value="1"/>
</dbReference>
<dbReference type="Proteomes" id="UP000295023">
    <property type="component" value="Unassembled WGS sequence"/>
</dbReference>
<dbReference type="OrthoDB" id="9780502at2"/>
<dbReference type="InterPro" id="IPR036329">
    <property type="entry name" value="Aro-AA_hydroxylase_C_sf"/>
</dbReference>
<accession>A0A4R4DMT4</accession>
<dbReference type="InterPro" id="IPR036951">
    <property type="entry name" value="ArAA_hydroxylase_sf"/>
</dbReference>
<comment type="caution">
    <text evidence="14">The sequence shown here is derived from an EMBL/GenBank/DDBJ whole genome shotgun (WGS) entry which is preliminary data.</text>
</comment>
<evidence type="ECO:0000256" key="6">
    <source>
        <dbReference type="ARBA" id="ARBA00023002"/>
    </source>
</evidence>
<evidence type="ECO:0000256" key="1">
    <source>
        <dbReference type="ARBA" id="ARBA00001954"/>
    </source>
</evidence>
<dbReference type="PROSITE" id="PS51410">
    <property type="entry name" value="BH4_AAA_HYDROXYL_2"/>
    <property type="match status" value="1"/>
</dbReference>
<comment type="cofactor">
    <cofactor evidence="1 11">
        <name>Fe(2+)</name>
        <dbReference type="ChEBI" id="CHEBI:29033"/>
    </cofactor>
</comment>
<feature type="binding site" evidence="11">
    <location>
        <position position="165"/>
    </location>
    <ligand>
        <name>Fe cation</name>
        <dbReference type="ChEBI" id="CHEBI:24875"/>
    </ligand>
</feature>
<dbReference type="PRINTS" id="PR00372">
    <property type="entry name" value="FYWHYDRXLASE"/>
</dbReference>
<dbReference type="EMBL" id="SKBM01000010">
    <property type="protein sequence ID" value="TCZ61252.1"/>
    <property type="molecule type" value="Genomic_DNA"/>
</dbReference>
<proteinExistence type="inferred from homology"/>
<keyword evidence="15" id="KW-1185">Reference proteome</keyword>
<evidence type="ECO:0000256" key="12">
    <source>
        <dbReference type="SAM" id="MobiDB-lite"/>
    </source>
</evidence>
<feature type="binding site" evidence="11">
    <location>
        <position position="211"/>
    </location>
    <ligand>
        <name>Fe cation</name>
        <dbReference type="ChEBI" id="CHEBI:24875"/>
    </ligand>
</feature>
<dbReference type="PANTHER" id="PTHR11473">
    <property type="entry name" value="AROMATIC AMINO ACID HYDROXYLASE"/>
    <property type="match status" value="1"/>
</dbReference>
<keyword evidence="5 11" id="KW-0479">Metal-binding</keyword>
<feature type="region of interest" description="Disordered" evidence="12">
    <location>
        <begin position="295"/>
        <end position="314"/>
    </location>
</feature>
<evidence type="ECO:0000256" key="8">
    <source>
        <dbReference type="ARBA" id="ARBA00023033"/>
    </source>
</evidence>
<dbReference type="GO" id="GO:0004505">
    <property type="term" value="F:phenylalanine 4-monooxygenase activity"/>
    <property type="evidence" value="ECO:0007669"/>
    <property type="project" value="UniProtKB-EC"/>
</dbReference>
<dbReference type="EC" id="1.14.16.1" evidence="4"/>
<evidence type="ECO:0000313" key="15">
    <source>
        <dbReference type="Proteomes" id="UP000295023"/>
    </source>
</evidence>
<evidence type="ECO:0000313" key="14">
    <source>
        <dbReference type="EMBL" id="TCZ61252.1"/>
    </source>
</evidence>
<dbReference type="GO" id="GO:0006559">
    <property type="term" value="P:L-phenylalanine catabolic process"/>
    <property type="evidence" value="ECO:0007669"/>
    <property type="project" value="UniProtKB-KW"/>
</dbReference>
<evidence type="ECO:0000256" key="2">
    <source>
        <dbReference type="ARBA" id="ARBA00005088"/>
    </source>
</evidence>
<comment type="pathway">
    <text evidence="2">Amino-acid degradation; L-phenylalanine degradation; acetoacetate and fumarate from L-phenylalanine: step 1/6.</text>
</comment>
<evidence type="ECO:0000256" key="10">
    <source>
        <dbReference type="ARBA" id="ARBA00029922"/>
    </source>
</evidence>
<feature type="domain" description="Biopterin-dependent aromatic amino acid hydroxylase family profile" evidence="13">
    <location>
        <begin position="63"/>
        <end position="314"/>
    </location>
</feature>
<comment type="similarity">
    <text evidence="3">Belongs to the biopterin-dependent aromatic amino acid hydroxylase family.</text>
</comment>
<feature type="compositionally biased region" description="Low complexity" evidence="12">
    <location>
        <begin position="302"/>
        <end position="314"/>
    </location>
</feature>
<sequence length="314" mass="34549">MSPSLAVPAAQFAENRSPHSGILVGTNQGVAVMDGKLWDLPAGLRGDYAAARPDFTLPQRWADYADADHGTWRRLYHRQAALLPRHAASAFRDGLAQLDFAGGIPDFALASSRLRALTGWTLVAVPGLIPDGAFFGHLAERHFPVTRWIRRPEELDYIVEPDIFHDAFGHVPLLTQPDFADVLEAYGRLGEQAARIGALKPLARLYWHMVEFGLIREQGMIRAYGAGILSSSAETVHATESRTPRRLRFDVRRVLRSDYFIDDLQPTYFVIESYAELFGAMRDLPALLAEARDAEPIPPGAGDPMDGPAGPSIG</sequence>
<dbReference type="InterPro" id="IPR005960">
    <property type="entry name" value="Phe-4-hydroxylase_mono"/>
</dbReference>
<keyword evidence="9" id="KW-0585">Phenylalanine catabolism</keyword>
<dbReference type="NCBIfam" id="TIGR01267">
    <property type="entry name" value="Phe4hydrox_mono"/>
    <property type="match status" value="1"/>
</dbReference>
<dbReference type="GO" id="GO:0005506">
    <property type="term" value="F:iron ion binding"/>
    <property type="evidence" value="ECO:0007669"/>
    <property type="project" value="InterPro"/>
</dbReference>
<evidence type="ECO:0000256" key="11">
    <source>
        <dbReference type="PIRSR" id="PIRSR601273-2"/>
    </source>
</evidence>
<feature type="binding site" evidence="11">
    <location>
        <position position="170"/>
    </location>
    <ligand>
        <name>Fe cation</name>
        <dbReference type="ChEBI" id="CHEBI:24875"/>
    </ligand>
</feature>
<dbReference type="SUPFAM" id="SSF56534">
    <property type="entry name" value="Aromatic aminoacid monoxygenases, catalytic and oligomerization domains"/>
    <property type="match status" value="1"/>
</dbReference>
<gene>
    <name evidence="14" type="primary">phhA</name>
    <name evidence="14" type="ORF">EXY23_11925</name>
</gene>
<evidence type="ECO:0000256" key="5">
    <source>
        <dbReference type="ARBA" id="ARBA00022723"/>
    </source>
</evidence>
<evidence type="ECO:0000256" key="7">
    <source>
        <dbReference type="ARBA" id="ARBA00023004"/>
    </source>
</evidence>
<dbReference type="InterPro" id="IPR001273">
    <property type="entry name" value="ArAA_hydroxylase"/>
</dbReference>
<organism evidence="14 15">
    <name type="scientific">Roseicella aquatilis</name>
    <dbReference type="NCBI Taxonomy" id="2527868"/>
    <lineage>
        <taxon>Bacteria</taxon>
        <taxon>Pseudomonadati</taxon>
        <taxon>Pseudomonadota</taxon>
        <taxon>Alphaproteobacteria</taxon>
        <taxon>Acetobacterales</taxon>
        <taxon>Roseomonadaceae</taxon>
        <taxon>Roseicella</taxon>
    </lineage>
</organism>
<keyword evidence="7 11" id="KW-0408">Iron</keyword>
<dbReference type="PANTHER" id="PTHR11473:SF24">
    <property type="entry name" value="PHENYLALANINE-4-HYDROXYLASE"/>
    <property type="match status" value="1"/>
</dbReference>